<dbReference type="EMBL" id="CP001819">
    <property type="protein sequence ID" value="ACZ23129.1"/>
    <property type="molecule type" value="Genomic_DNA"/>
</dbReference>
<dbReference type="OrthoDB" id="580775at2"/>
<feature type="compositionally biased region" description="Low complexity" evidence="1">
    <location>
        <begin position="1"/>
        <end position="21"/>
    </location>
</feature>
<feature type="region of interest" description="Disordered" evidence="1">
    <location>
        <begin position="1"/>
        <end position="27"/>
    </location>
</feature>
<dbReference type="KEGG" id="ske:Sked_32330"/>
<evidence type="ECO:0000256" key="1">
    <source>
        <dbReference type="SAM" id="MobiDB-lite"/>
    </source>
</evidence>
<keyword evidence="3" id="KW-1185">Reference proteome</keyword>
<reference evidence="2 3" key="1">
    <citation type="journal article" date="2009" name="Stand. Genomic Sci.">
        <title>Complete genome sequence of Sanguibacter keddieii type strain (ST-74).</title>
        <authorList>
            <person name="Ivanova N."/>
            <person name="Sikorski J."/>
            <person name="Sims D."/>
            <person name="Brettin T."/>
            <person name="Detter J.C."/>
            <person name="Han C."/>
            <person name="Lapidus A."/>
            <person name="Copeland A."/>
            <person name="Glavina Del Rio T."/>
            <person name="Nolan M."/>
            <person name="Chen F."/>
            <person name="Lucas S."/>
            <person name="Tice H."/>
            <person name="Cheng J.F."/>
            <person name="Bruce D."/>
            <person name="Goodwin L."/>
            <person name="Pitluck S."/>
            <person name="Pati A."/>
            <person name="Mavromatis K."/>
            <person name="Chen A."/>
            <person name="Palaniappan K."/>
            <person name="D'haeseleer P."/>
            <person name="Chain P."/>
            <person name="Bristow J."/>
            <person name="Eisen J.A."/>
            <person name="Markowitz V."/>
            <person name="Hugenholtz P."/>
            <person name="Goker M."/>
            <person name="Pukall R."/>
            <person name="Klenk H.P."/>
            <person name="Kyrpides N.C."/>
        </authorList>
    </citation>
    <scope>NUCLEOTIDE SEQUENCE [LARGE SCALE GENOMIC DNA]</scope>
    <source>
        <strain evidence="3">ATCC 51767 / DSM 10542 / NCFB 3025 / ST-74</strain>
    </source>
</reference>
<proteinExistence type="predicted"/>
<evidence type="ECO:0000313" key="3">
    <source>
        <dbReference type="Proteomes" id="UP000000322"/>
    </source>
</evidence>
<dbReference type="STRING" id="446469.Sked_32330"/>
<dbReference type="PANTHER" id="PTHR36932">
    <property type="entry name" value="CAPSULAR POLYSACCHARIDE BIOSYNTHESIS PROTEIN"/>
    <property type="match status" value="1"/>
</dbReference>
<name>D1BDC5_SANKS</name>
<evidence type="ECO:0000313" key="2">
    <source>
        <dbReference type="EMBL" id="ACZ23129.1"/>
    </source>
</evidence>
<sequence>MSEVDGAASASGDGSSGSPDARPLPRGVPDAALAEYEALAAVALTDAERWPLLDADGFARLQTVRDHPHAPEWVHVCGDRVVPDDVPLLARRADETIDRTWEPQEETWARPTWVDALVDRVATTVPRYRAQARRDGRAPRTLDDVAPVSREDLLRDLASFVPVDVPLDRVLEGSSSGSTGAALVVPLHPLSTAAEVVYLTALAAQAGVTWEPEPGRACLLNVVDQRTAFTYASALTTKGGAPMARINVHPDGWRSPGDREAFLADVDAQVLSGNPLSLLALADLDVDLHPLVVVSGAAHLTPGARRRLEGRWGVPVVDVYGTREAGLVAADLDGARAADGSTRHTVLPRRFHVEVLDTDGAPVPDGERGDVVVTVDDNPYLPLLRYRTGDTAALVRERGEDGRWRTVLLGLEGRAAVRFQTADGRWVPSVDTTQLLQAYGLAAWHLHQDADGTVRLAALPARPHEAAGGRHAAPGGGAAGPGGGSAAPGGGAGPTGGWASTTGGWSGASALDAALRALLGREVTTSVVTRPRDLGPGAKRRFSSDLDV</sequence>
<gene>
    <name evidence="2" type="ordered locus">Sked_32330</name>
</gene>
<dbReference type="SUPFAM" id="SSF56801">
    <property type="entry name" value="Acetyl-CoA synthetase-like"/>
    <property type="match status" value="1"/>
</dbReference>
<accession>D1BDC5</accession>
<dbReference type="HOGENOM" id="CLU_036809_0_0_11"/>
<dbReference type="InterPro" id="IPR042099">
    <property type="entry name" value="ANL_N_sf"/>
</dbReference>
<dbReference type="InterPro" id="IPR053158">
    <property type="entry name" value="CapK_Type1_Caps_Biosynth"/>
</dbReference>
<feature type="region of interest" description="Disordered" evidence="1">
    <location>
        <begin position="465"/>
        <end position="503"/>
    </location>
</feature>
<protein>
    <submittedName>
        <fullName evidence="2">Coenzyme F390 synthetase</fullName>
    </submittedName>
</protein>
<dbReference type="Gene3D" id="3.40.50.12780">
    <property type="entry name" value="N-terminal domain of ligase-like"/>
    <property type="match status" value="1"/>
</dbReference>
<dbReference type="RefSeq" id="WP_012868197.1">
    <property type="nucleotide sequence ID" value="NC_013521.1"/>
</dbReference>
<dbReference type="eggNOG" id="COG1541">
    <property type="taxonomic scope" value="Bacteria"/>
</dbReference>
<dbReference type="Proteomes" id="UP000000322">
    <property type="component" value="Chromosome"/>
</dbReference>
<organism evidence="2 3">
    <name type="scientific">Sanguibacter keddieii (strain ATCC 51767 / DSM 10542 / NCFB 3025 / ST-74)</name>
    <dbReference type="NCBI Taxonomy" id="446469"/>
    <lineage>
        <taxon>Bacteria</taxon>
        <taxon>Bacillati</taxon>
        <taxon>Actinomycetota</taxon>
        <taxon>Actinomycetes</taxon>
        <taxon>Micrococcales</taxon>
        <taxon>Sanguibacteraceae</taxon>
        <taxon>Sanguibacter</taxon>
    </lineage>
</organism>
<dbReference type="PANTHER" id="PTHR36932:SF1">
    <property type="entry name" value="CAPSULAR POLYSACCHARIDE BIOSYNTHESIS PROTEIN"/>
    <property type="match status" value="1"/>
</dbReference>
<feature type="compositionally biased region" description="Gly residues" evidence="1">
    <location>
        <begin position="474"/>
        <end position="496"/>
    </location>
</feature>
<dbReference type="AlphaFoldDB" id="D1BDC5"/>